<sequence>MGLDYVTCISGLALKNLRCALRQASRYYSGVCRIGVVD</sequence>
<name>A0A6J4PFM6_9CYAN</name>
<protein>
    <submittedName>
        <fullName evidence="1">Uncharacterized protein</fullName>
    </submittedName>
</protein>
<gene>
    <name evidence="1" type="ORF">AVDCRST_MAG94-6299</name>
</gene>
<reference evidence="1" key="1">
    <citation type="submission" date="2020-02" db="EMBL/GenBank/DDBJ databases">
        <authorList>
            <person name="Meier V. D."/>
        </authorList>
    </citation>
    <scope>NUCLEOTIDE SEQUENCE</scope>
    <source>
        <strain evidence="1">AVDCRST_MAG94</strain>
    </source>
</reference>
<dbReference type="AlphaFoldDB" id="A0A6J4PFM6"/>
<evidence type="ECO:0000313" key="1">
    <source>
        <dbReference type="EMBL" id="CAA9408652.1"/>
    </source>
</evidence>
<proteinExistence type="predicted"/>
<dbReference type="EMBL" id="CADCTY010002168">
    <property type="protein sequence ID" value="CAA9408652.1"/>
    <property type="molecule type" value="Genomic_DNA"/>
</dbReference>
<organism evidence="1">
    <name type="scientific">uncultured Leptolyngbya sp</name>
    <dbReference type="NCBI Taxonomy" id="332963"/>
    <lineage>
        <taxon>Bacteria</taxon>
        <taxon>Bacillati</taxon>
        <taxon>Cyanobacteriota</taxon>
        <taxon>Cyanophyceae</taxon>
        <taxon>Leptolyngbyales</taxon>
        <taxon>Leptolyngbyaceae</taxon>
        <taxon>Leptolyngbya group</taxon>
        <taxon>Leptolyngbya</taxon>
        <taxon>environmental samples</taxon>
    </lineage>
</organism>
<accession>A0A6J4PFM6</accession>